<dbReference type="InterPro" id="IPR025944">
    <property type="entry name" value="Sigma_54_int_dom_CS"/>
</dbReference>
<accession>A1WXC9</accession>
<dbReference type="InterPro" id="IPR058031">
    <property type="entry name" value="AAA_lid_NorR"/>
</dbReference>
<dbReference type="STRING" id="349124.Hhal_1577"/>
<dbReference type="InterPro" id="IPR003593">
    <property type="entry name" value="AAA+_ATPase"/>
</dbReference>
<dbReference type="PROSITE" id="PS00675">
    <property type="entry name" value="SIGMA54_INTERACT_1"/>
    <property type="match status" value="1"/>
</dbReference>
<organism evidence="8 9">
    <name type="scientific">Halorhodospira halophila (strain DSM 244 / SL1)</name>
    <name type="common">Ectothiorhodospira halophila (strain DSM 244 / SL1)</name>
    <dbReference type="NCBI Taxonomy" id="349124"/>
    <lineage>
        <taxon>Bacteria</taxon>
        <taxon>Pseudomonadati</taxon>
        <taxon>Pseudomonadota</taxon>
        <taxon>Gammaproteobacteria</taxon>
        <taxon>Chromatiales</taxon>
        <taxon>Ectothiorhodospiraceae</taxon>
        <taxon>Halorhodospira</taxon>
    </lineage>
</organism>
<dbReference type="GO" id="GO:0043565">
    <property type="term" value="F:sequence-specific DNA binding"/>
    <property type="evidence" value="ECO:0007669"/>
    <property type="project" value="InterPro"/>
</dbReference>
<evidence type="ECO:0000256" key="4">
    <source>
        <dbReference type="ARBA" id="ARBA00023125"/>
    </source>
</evidence>
<dbReference type="SUPFAM" id="SSF46689">
    <property type="entry name" value="Homeodomain-like"/>
    <property type="match status" value="1"/>
</dbReference>
<proteinExistence type="predicted"/>
<dbReference type="InterPro" id="IPR025943">
    <property type="entry name" value="Sigma_54_int_dom_ATP-bd_2"/>
</dbReference>
<sequence>MAVAESTEASSRVWYLIEEGQGLRVGRARSAGATSIPLEAGFYVEPEAAAPLIRAVERALSEGADPDRYEESDAPLGRGRSPSGDAGPRRLGLVTGDPRMIQLCRDTERLAPSDATVLLLGESGTGKELFAKALHGLNRVRSAAPLEAINCAAIPSELLESELFGFERGAFTGAYRARVGRIERANGGTLFLDEIGELPLEVQAKLLRFLQQRTVQRLGGRREIPVDVRVVCATNRDLVERMGEGAFRDDFYYRVAEVQLRLPPLRERPGDPALIAHALLKGMVRQHKARARKLGSDALAVIAAYRWPGNVRELENALRRAVILSEGGAIRAEDLGLPLPRSLTVQRDLPRLREVRDEAERRVVAEALGRCNGNISRAATELGVTRPTIYELLAKHGMR</sequence>
<feature type="region of interest" description="Disordered" evidence="6">
    <location>
        <begin position="63"/>
        <end position="92"/>
    </location>
</feature>
<dbReference type="Gene3D" id="1.10.8.60">
    <property type="match status" value="1"/>
</dbReference>
<dbReference type="InterPro" id="IPR025662">
    <property type="entry name" value="Sigma_54_int_dom_ATP-bd_1"/>
</dbReference>
<dbReference type="PROSITE" id="PS00676">
    <property type="entry name" value="SIGMA54_INTERACT_2"/>
    <property type="match status" value="1"/>
</dbReference>
<evidence type="ECO:0000259" key="7">
    <source>
        <dbReference type="PROSITE" id="PS50045"/>
    </source>
</evidence>
<dbReference type="PROSITE" id="PS00688">
    <property type="entry name" value="SIGMA54_INTERACT_3"/>
    <property type="match status" value="1"/>
</dbReference>
<evidence type="ECO:0000256" key="3">
    <source>
        <dbReference type="ARBA" id="ARBA00023015"/>
    </source>
</evidence>
<evidence type="ECO:0000256" key="6">
    <source>
        <dbReference type="SAM" id="MobiDB-lite"/>
    </source>
</evidence>
<evidence type="ECO:0000256" key="5">
    <source>
        <dbReference type="ARBA" id="ARBA00023163"/>
    </source>
</evidence>
<dbReference type="Gene3D" id="1.10.10.60">
    <property type="entry name" value="Homeodomain-like"/>
    <property type="match status" value="1"/>
</dbReference>
<reference evidence="9" key="1">
    <citation type="submission" date="2006-12" db="EMBL/GenBank/DDBJ databases">
        <title>Complete sequence of Halorhodospira halophila SL1.</title>
        <authorList>
            <consortium name="US DOE Joint Genome Institute"/>
            <person name="Copeland A."/>
            <person name="Lucas S."/>
            <person name="Lapidus A."/>
            <person name="Barry K."/>
            <person name="Detter J.C."/>
            <person name="Glavina del Rio T."/>
            <person name="Hammon N."/>
            <person name="Israni S."/>
            <person name="Dalin E."/>
            <person name="Tice H."/>
            <person name="Pitluck S."/>
            <person name="Saunders E."/>
            <person name="Brettin T."/>
            <person name="Bruce D."/>
            <person name="Han C."/>
            <person name="Tapia R."/>
            <person name="Schmutz J."/>
            <person name="Larimer F."/>
            <person name="Land M."/>
            <person name="Hauser L."/>
            <person name="Kyrpides N."/>
            <person name="Mikhailova N."/>
            <person name="Hoff W."/>
            <person name="Richardson P."/>
        </authorList>
    </citation>
    <scope>NUCLEOTIDE SEQUENCE [LARGE SCALE GENOMIC DNA]</scope>
    <source>
        <strain evidence="9">DSM 244 / SL1</strain>
    </source>
</reference>
<dbReference type="OrthoDB" id="9804019at2"/>
<dbReference type="InterPro" id="IPR002197">
    <property type="entry name" value="HTH_Fis"/>
</dbReference>
<dbReference type="PANTHER" id="PTHR32071">
    <property type="entry name" value="TRANSCRIPTIONAL REGULATORY PROTEIN"/>
    <property type="match status" value="1"/>
</dbReference>
<dbReference type="CDD" id="cd00009">
    <property type="entry name" value="AAA"/>
    <property type="match status" value="1"/>
</dbReference>
<dbReference type="KEGG" id="hha:Hhal_1577"/>
<evidence type="ECO:0000313" key="8">
    <source>
        <dbReference type="EMBL" id="ABM62341.1"/>
    </source>
</evidence>
<dbReference type="InterPro" id="IPR027417">
    <property type="entry name" value="P-loop_NTPase"/>
</dbReference>
<dbReference type="Pfam" id="PF02954">
    <property type="entry name" value="HTH_8"/>
    <property type="match status" value="1"/>
</dbReference>
<dbReference type="GO" id="GO:0006355">
    <property type="term" value="P:regulation of DNA-templated transcription"/>
    <property type="evidence" value="ECO:0007669"/>
    <property type="project" value="InterPro"/>
</dbReference>
<dbReference type="InterPro" id="IPR002078">
    <property type="entry name" value="Sigma_54_int"/>
</dbReference>
<dbReference type="SMART" id="SM00382">
    <property type="entry name" value="AAA"/>
    <property type="match status" value="1"/>
</dbReference>
<dbReference type="FunFam" id="3.40.50.300:FF:000006">
    <property type="entry name" value="DNA-binding transcriptional regulator NtrC"/>
    <property type="match status" value="1"/>
</dbReference>
<dbReference type="AlphaFoldDB" id="A1WXC9"/>
<evidence type="ECO:0000313" key="9">
    <source>
        <dbReference type="Proteomes" id="UP000000647"/>
    </source>
</evidence>
<feature type="domain" description="Sigma-54 factor interaction" evidence="7">
    <location>
        <begin position="93"/>
        <end position="323"/>
    </location>
</feature>
<dbReference type="PROSITE" id="PS50045">
    <property type="entry name" value="SIGMA54_INTERACT_4"/>
    <property type="match status" value="1"/>
</dbReference>
<dbReference type="SUPFAM" id="SSF52540">
    <property type="entry name" value="P-loop containing nucleoside triphosphate hydrolases"/>
    <property type="match status" value="1"/>
</dbReference>
<dbReference type="HOGENOM" id="CLU_000445_0_7_6"/>
<dbReference type="EMBL" id="CP000544">
    <property type="protein sequence ID" value="ABM62341.1"/>
    <property type="molecule type" value="Genomic_DNA"/>
</dbReference>
<keyword evidence="1" id="KW-0547">Nucleotide-binding</keyword>
<evidence type="ECO:0000256" key="1">
    <source>
        <dbReference type="ARBA" id="ARBA00022741"/>
    </source>
</evidence>
<dbReference type="RefSeq" id="WP_011814363.1">
    <property type="nucleotide sequence ID" value="NC_008789.1"/>
</dbReference>
<reference evidence="8 9" key="2">
    <citation type="journal article" date="2013" name="Stand. Genomic Sci.">
        <title>Complete genome sequence of Halorhodospira halophila SL1.</title>
        <authorList>
            <person name="Challacombe J.F."/>
            <person name="Majid S."/>
            <person name="Deole R."/>
            <person name="Brettin T.S."/>
            <person name="Bruce D."/>
            <person name="Delano S.F."/>
            <person name="Detter J.C."/>
            <person name="Gleasner C.D."/>
            <person name="Han C.S."/>
            <person name="Misra M."/>
            <person name="Reitenga K.G."/>
            <person name="Mikhailova N."/>
            <person name="Woyke T."/>
            <person name="Pitluck S."/>
            <person name="Nolan M."/>
            <person name="Land M.L."/>
            <person name="Saunders E."/>
            <person name="Tapia R."/>
            <person name="Lapidus A."/>
            <person name="Ivanova N."/>
            <person name="Hoff W.D."/>
        </authorList>
    </citation>
    <scope>NUCLEOTIDE SEQUENCE [LARGE SCALE GENOMIC DNA]</scope>
    <source>
        <strain evidence="9">DSM 244 / SL1</strain>
    </source>
</reference>
<protein>
    <submittedName>
        <fullName evidence="8">Sigma54 specific transcriptional regulator, Fis family</fullName>
    </submittedName>
</protein>
<gene>
    <name evidence="8" type="ordered locus">Hhal_1577</name>
</gene>
<dbReference type="Pfam" id="PF25601">
    <property type="entry name" value="AAA_lid_14"/>
    <property type="match status" value="1"/>
</dbReference>
<dbReference type="Proteomes" id="UP000000647">
    <property type="component" value="Chromosome"/>
</dbReference>
<keyword evidence="4" id="KW-0238">DNA-binding</keyword>
<keyword evidence="9" id="KW-1185">Reference proteome</keyword>
<dbReference type="InterPro" id="IPR009057">
    <property type="entry name" value="Homeodomain-like_sf"/>
</dbReference>
<dbReference type="Pfam" id="PF00158">
    <property type="entry name" value="Sigma54_activat"/>
    <property type="match status" value="1"/>
</dbReference>
<keyword evidence="2" id="KW-0067">ATP-binding</keyword>
<dbReference type="PRINTS" id="PR01590">
    <property type="entry name" value="HTHFIS"/>
</dbReference>
<keyword evidence="3" id="KW-0805">Transcription regulation</keyword>
<evidence type="ECO:0000256" key="2">
    <source>
        <dbReference type="ARBA" id="ARBA00022840"/>
    </source>
</evidence>
<name>A1WXC9_HALHL</name>
<keyword evidence="5" id="KW-0804">Transcription</keyword>
<dbReference type="eggNOG" id="COG2204">
    <property type="taxonomic scope" value="Bacteria"/>
</dbReference>
<dbReference type="GO" id="GO:0005524">
    <property type="term" value="F:ATP binding"/>
    <property type="evidence" value="ECO:0007669"/>
    <property type="project" value="UniProtKB-KW"/>
</dbReference>
<dbReference type="Gene3D" id="3.40.50.300">
    <property type="entry name" value="P-loop containing nucleotide triphosphate hydrolases"/>
    <property type="match status" value="1"/>
</dbReference>